<evidence type="ECO:0000313" key="8">
    <source>
        <dbReference type="Proteomes" id="UP000027581"/>
    </source>
</evidence>
<keyword evidence="2 4" id="KW-0396">Initiation factor</keyword>
<dbReference type="GO" id="GO:0033290">
    <property type="term" value="C:eukaryotic 48S preinitiation complex"/>
    <property type="evidence" value="ECO:0007669"/>
    <property type="project" value="UniProtKB-UniRule"/>
</dbReference>
<proteinExistence type="inferred from homology"/>
<dbReference type="InterPro" id="IPR033464">
    <property type="entry name" value="CSN8_PSD8_EIF3K"/>
</dbReference>
<reference evidence="6" key="2">
    <citation type="submission" date="2014-05" db="EMBL/GenBank/DDBJ databases">
        <title>The genome sequences of chimpanzee malaria parasites reveal the path to human adaptation.</title>
        <authorList>
            <person name="Otto T.D."/>
            <person name="Rayner J.C."/>
            <person name="Boehme U."/>
            <person name="Pain A."/>
            <person name="Spottiswoode N."/>
            <person name="Sanders M."/>
            <person name="Quail M."/>
            <person name="Ollomo B."/>
            <person name="Renaud F."/>
            <person name="Thomas A.W."/>
            <person name="Prugnolle F."/>
            <person name="Conway D.J."/>
            <person name="Newbold C."/>
            <person name="Berriman M."/>
        </authorList>
    </citation>
    <scope>NUCLEOTIDE SEQUENCE [LARGE SCALE GENOMIC DNA]</scope>
    <source>
        <strain evidence="6">CDC</strain>
    </source>
</reference>
<dbReference type="FunFam" id="1.25.40.250:FF:000005">
    <property type="entry name" value="Eukaryotic translation initiation factor 3 subunit K"/>
    <property type="match status" value="1"/>
</dbReference>
<dbReference type="AlphaFoldDB" id="A0A060RNJ1"/>
<dbReference type="GO" id="GO:0016282">
    <property type="term" value="C:eukaryotic 43S preinitiation complex"/>
    <property type="evidence" value="ECO:0007669"/>
    <property type="project" value="UniProtKB-UniRule"/>
</dbReference>
<evidence type="ECO:0000256" key="2">
    <source>
        <dbReference type="ARBA" id="ARBA00022540"/>
    </source>
</evidence>
<dbReference type="HAMAP" id="MF_03010">
    <property type="entry name" value="eIF3k"/>
    <property type="match status" value="1"/>
</dbReference>
<dbReference type="PANTHER" id="PTHR13022">
    <property type="entry name" value="EUKARYOTIC TRANSLATION INITIATION FACTOR 3 SUBUNIT 11"/>
    <property type="match status" value="1"/>
</dbReference>
<name>A0A060RNJ1_PLARE</name>
<dbReference type="GO" id="GO:0005852">
    <property type="term" value="C:eukaryotic translation initiation factor 3 complex"/>
    <property type="evidence" value="ECO:0007669"/>
    <property type="project" value="UniProtKB-UniRule"/>
</dbReference>
<dbReference type="VEuPathDB" id="PlasmoDB:PRG01_0314000"/>
<dbReference type="PANTHER" id="PTHR13022:SF0">
    <property type="entry name" value="EUKARYOTIC TRANSLATION INITIATION FACTOR 3 SUBUNIT K"/>
    <property type="match status" value="1"/>
</dbReference>
<dbReference type="GO" id="GO:0043022">
    <property type="term" value="F:ribosome binding"/>
    <property type="evidence" value="ECO:0007669"/>
    <property type="project" value="InterPro"/>
</dbReference>
<organism evidence="6 8">
    <name type="scientific">Plasmodium reichenowi</name>
    <dbReference type="NCBI Taxonomy" id="5854"/>
    <lineage>
        <taxon>Eukaryota</taxon>
        <taxon>Sar</taxon>
        <taxon>Alveolata</taxon>
        <taxon>Apicomplexa</taxon>
        <taxon>Aconoidasida</taxon>
        <taxon>Haemosporida</taxon>
        <taxon>Plasmodiidae</taxon>
        <taxon>Plasmodium</taxon>
        <taxon>Plasmodium (Laverania)</taxon>
    </lineage>
</organism>
<dbReference type="InterPro" id="IPR016024">
    <property type="entry name" value="ARM-type_fold"/>
</dbReference>
<evidence type="ECO:0000259" key="5">
    <source>
        <dbReference type="PROSITE" id="PS50250"/>
    </source>
</evidence>
<keyword evidence="3 4" id="KW-0648">Protein biosynthesis</keyword>
<evidence type="ECO:0000313" key="9">
    <source>
        <dbReference type="Proteomes" id="UP000240500"/>
    </source>
</evidence>
<dbReference type="EMBL" id="HG810764">
    <property type="protein sequence ID" value="CDO62532.1"/>
    <property type="molecule type" value="Genomic_DNA"/>
</dbReference>
<evidence type="ECO:0000256" key="3">
    <source>
        <dbReference type="ARBA" id="ARBA00022917"/>
    </source>
</evidence>
<dbReference type="Proteomes" id="UP000240500">
    <property type="component" value="Chromosome 3"/>
</dbReference>
<dbReference type="SUPFAM" id="SSF46785">
    <property type="entry name" value="Winged helix' DNA-binding domain"/>
    <property type="match status" value="1"/>
</dbReference>
<keyword evidence="1 4" id="KW-0963">Cytoplasm</keyword>
<accession>A0A060RNJ1</accession>
<dbReference type="InterPro" id="IPR036390">
    <property type="entry name" value="WH_DNA-bd_sf"/>
</dbReference>
<dbReference type="InterPro" id="IPR036388">
    <property type="entry name" value="WH-like_DNA-bd_sf"/>
</dbReference>
<feature type="domain" description="PCI" evidence="5">
    <location>
        <begin position="43"/>
        <end position="218"/>
    </location>
</feature>
<protein>
    <recommendedName>
        <fullName evidence="4">Eukaryotic translation initiation factor 3 subunit K</fullName>
        <shortName evidence="4">eIF3k</shortName>
    </recommendedName>
    <alternativeName>
        <fullName evidence="4">eIF-3 p25</fullName>
    </alternativeName>
</protein>
<dbReference type="FunFam" id="1.10.10.10:FF:000617">
    <property type="entry name" value="Eukaryotic translation initiation factor 3 subunit K"/>
    <property type="match status" value="1"/>
</dbReference>
<dbReference type="VEuPathDB" id="PlasmoDB:PRCDC_0309900"/>
<reference evidence="6" key="1">
    <citation type="submission" date="2014-01" db="EMBL/GenBank/DDBJ databases">
        <authorList>
            <person name="Aslett M."/>
        </authorList>
    </citation>
    <scope>NUCLEOTIDE SEQUENCE</scope>
    <source>
        <strain evidence="6">CDC</strain>
    </source>
</reference>
<comment type="subunit">
    <text evidence="4">Component of the eukaryotic translation initiation factor 3 (eIF-3) complex.</text>
</comment>
<keyword evidence="8" id="KW-1185">Reference proteome</keyword>
<evidence type="ECO:0000256" key="1">
    <source>
        <dbReference type="ARBA" id="ARBA00022490"/>
    </source>
</evidence>
<dbReference type="GO" id="GO:0006446">
    <property type="term" value="P:regulation of translational initiation"/>
    <property type="evidence" value="ECO:0007669"/>
    <property type="project" value="InterPro"/>
</dbReference>
<dbReference type="GO" id="GO:0003743">
    <property type="term" value="F:translation initiation factor activity"/>
    <property type="evidence" value="ECO:0007669"/>
    <property type="project" value="UniProtKB-UniRule"/>
</dbReference>
<dbReference type="InterPro" id="IPR009374">
    <property type="entry name" value="eIF3k"/>
</dbReference>
<evidence type="ECO:0000313" key="7">
    <source>
        <dbReference type="EMBL" id="SOV75871.1"/>
    </source>
</evidence>
<comment type="subcellular location">
    <subcellularLocation>
        <location evidence="4">Cytoplasm</location>
    </subcellularLocation>
</comment>
<dbReference type="Gene3D" id="1.10.10.10">
    <property type="entry name" value="Winged helix-like DNA-binding domain superfamily/Winged helix DNA-binding domain"/>
    <property type="match status" value="1"/>
</dbReference>
<dbReference type="Gene3D" id="1.25.40.250">
    <property type="entry name" value="ARM repeat, domain 1"/>
    <property type="match status" value="1"/>
</dbReference>
<evidence type="ECO:0000313" key="6">
    <source>
        <dbReference type="EMBL" id="CDO62532.1"/>
    </source>
</evidence>
<dbReference type="InterPro" id="IPR016020">
    <property type="entry name" value="Transl_init_fac_sub12_N_euk"/>
</dbReference>
<dbReference type="PROSITE" id="PS50250">
    <property type="entry name" value="PCI"/>
    <property type="match status" value="1"/>
</dbReference>
<dbReference type="SUPFAM" id="SSF48371">
    <property type="entry name" value="ARM repeat"/>
    <property type="match status" value="1"/>
</dbReference>
<sequence>MDINNIMEEVQAIKVLPHMMFNASKFKVLSDYVNVAFENNEYYDNDVMLTLLRLFCLYPHCYDKDIIKKILICVLYNINNVDMNMYMSLINSSLYDDNIKSVIYIYELIKNCQYKKLWNCINNNIGNEDNNNNCDYSYLKNDKNFICNIRKYILNTISISFESIYLKNMSEYLNIQDNTQLEQFLNENKWTIKMINHKGQDEQICYNGNIETVQNKKNINTYFTEDNIGSYITKLNH</sequence>
<comment type="similarity">
    <text evidence="4">Belongs to the eIF-3 subunit K family.</text>
</comment>
<gene>
    <name evidence="6" type="ORF">PRCDC_0309900.1</name>
    <name evidence="7" type="ORF">PRG01_0314000</name>
</gene>
<dbReference type="Proteomes" id="UP000027581">
    <property type="component" value="Unassembled WGS sequence"/>
</dbReference>
<dbReference type="OrthoDB" id="337745at2759"/>
<evidence type="ECO:0000256" key="4">
    <source>
        <dbReference type="HAMAP-Rule" id="MF_03010"/>
    </source>
</evidence>
<comment type="function">
    <text evidence="4">Component of the eukaryotic translation initiation factor 3 (eIF-3) complex, which is involved in protein synthesis of a specialized repertoire of mRNAs and, together with other initiation factors, stimulates binding of mRNA and methionyl-tRNAi to the 40S ribosome. The eIF-3 complex specifically targets and initiates translation of a subset of mRNAs involved in cell proliferation.</text>
</comment>
<dbReference type="EMBL" id="LT969566">
    <property type="protein sequence ID" value="SOV75871.1"/>
    <property type="molecule type" value="Genomic_DNA"/>
</dbReference>
<dbReference type="InterPro" id="IPR000717">
    <property type="entry name" value="PCI_dom"/>
</dbReference>
<dbReference type="GO" id="GO:0003723">
    <property type="term" value="F:RNA binding"/>
    <property type="evidence" value="ECO:0007669"/>
    <property type="project" value="UniProtKB-UniRule"/>
</dbReference>
<dbReference type="GO" id="GO:0001732">
    <property type="term" value="P:formation of cytoplasmic translation initiation complex"/>
    <property type="evidence" value="ECO:0007669"/>
    <property type="project" value="UniProtKB-UniRule"/>
</dbReference>
<dbReference type="Pfam" id="PF10075">
    <property type="entry name" value="CSN8_PSD8_EIF3K"/>
    <property type="match status" value="1"/>
</dbReference>
<reference evidence="7 9" key="3">
    <citation type="submission" date="2016-09" db="EMBL/GenBank/DDBJ databases">
        <authorList>
            <consortium name="Pathogen Informatics"/>
        </authorList>
    </citation>
    <scope>NUCLEOTIDE SEQUENCE [LARGE SCALE GENOMIC DNA]</scope>
</reference>